<reference evidence="2 3" key="1">
    <citation type="journal article" date="2022" name="Allergy">
        <title>Genome assembly and annotation of Periplaneta americana reveal a comprehensive cockroach allergen profile.</title>
        <authorList>
            <person name="Wang L."/>
            <person name="Xiong Q."/>
            <person name="Saelim N."/>
            <person name="Wang L."/>
            <person name="Nong W."/>
            <person name="Wan A.T."/>
            <person name="Shi M."/>
            <person name="Liu X."/>
            <person name="Cao Q."/>
            <person name="Hui J.H.L."/>
            <person name="Sookrung N."/>
            <person name="Leung T.F."/>
            <person name="Tungtrongchitr A."/>
            <person name="Tsui S.K.W."/>
        </authorList>
    </citation>
    <scope>NUCLEOTIDE SEQUENCE [LARGE SCALE GENOMIC DNA]</scope>
    <source>
        <strain evidence="2">PWHHKU_190912</strain>
    </source>
</reference>
<dbReference type="Gene3D" id="1.10.10.1450">
    <property type="match status" value="1"/>
</dbReference>
<gene>
    <name evidence="2" type="ORF">ANN_13198</name>
</gene>
<proteinExistence type="predicted"/>
<dbReference type="PANTHER" id="PTHR46060:SF1">
    <property type="entry name" value="MARINER MOS1 TRANSPOSASE-LIKE PROTEIN"/>
    <property type="match status" value="1"/>
</dbReference>
<comment type="caution">
    <text evidence="2">The sequence shown here is derived from an EMBL/GenBank/DDBJ whole genome shotgun (WGS) entry which is preliminary data.</text>
</comment>
<evidence type="ECO:0000313" key="2">
    <source>
        <dbReference type="EMBL" id="KAJ4446502.1"/>
    </source>
</evidence>
<protein>
    <recommendedName>
        <fullName evidence="1">Mos1 transposase HTH domain-containing protein</fullName>
    </recommendedName>
</protein>
<name>A0ABQ8TJ51_PERAM</name>
<feature type="domain" description="Mos1 transposase HTH" evidence="1">
    <location>
        <begin position="93"/>
        <end position="128"/>
    </location>
</feature>
<dbReference type="InterPro" id="IPR052709">
    <property type="entry name" value="Transposase-MT_Hybrid"/>
</dbReference>
<evidence type="ECO:0000259" key="1">
    <source>
        <dbReference type="Pfam" id="PF17906"/>
    </source>
</evidence>
<dbReference type="Proteomes" id="UP001148838">
    <property type="component" value="Unassembled WGS sequence"/>
</dbReference>
<keyword evidence="3" id="KW-1185">Reference proteome</keyword>
<dbReference type="EMBL" id="JAJSOF020000009">
    <property type="protein sequence ID" value="KAJ4446502.1"/>
    <property type="molecule type" value="Genomic_DNA"/>
</dbReference>
<evidence type="ECO:0000313" key="3">
    <source>
        <dbReference type="Proteomes" id="UP001148838"/>
    </source>
</evidence>
<dbReference type="InterPro" id="IPR041426">
    <property type="entry name" value="Mos1_HTH"/>
</dbReference>
<organism evidence="2 3">
    <name type="scientific">Periplaneta americana</name>
    <name type="common">American cockroach</name>
    <name type="synonym">Blatta americana</name>
    <dbReference type="NCBI Taxonomy" id="6978"/>
    <lineage>
        <taxon>Eukaryota</taxon>
        <taxon>Metazoa</taxon>
        <taxon>Ecdysozoa</taxon>
        <taxon>Arthropoda</taxon>
        <taxon>Hexapoda</taxon>
        <taxon>Insecta</taxon>
        <taxon>Pterygota</taxon>
        <taxon>Neoptera</taxon>
        <taxon>Polyneoptera</taxon>
        <taxon>Dictyoptera</taxon>
        <taxon>Blattodea</taxon>
        <taxon>Blattoidea</taxon>
        <taxon>Blattidae</taxon>
        <taxon>Blattinae</taxon>
        <taxon>Periplaneta</taxon>
    </lineage>
</organism>
<dbReference type="Pfam" id="PF17906">
    <property type="entry name" value="HTH_48"/>
    <property type="match status" value="1"/>
</dbReference>
<sequence>MIPLPFHTEFCSYSVVVFSGAVVCALSIGNLRLPPIDAAQVVYVLWRRQTLSAEHSFNRISASSMAAVIRNGRSYSFSRRCEVRSVIKFFNAQSIAPIEIHRQLCQVYGPKIMSKQMVRRWCRQFSEGRQSVHDEERSGRSSLINDDRVDLVRQ</sequence>
<dbReference type="PANTHER" id="PTHR46060">
    <property type="entry name" value="MARINER MOS1 TRANSPOSASE-LIKE PROTEIN"/>
    <property type="match status" value="1"/>
</dbReference>
<accession>A0ABQ8TJ51</accession>